<proteinExistence type="inferred from homology"/>
<gene>
    <name evidence="7" type="ORF">PG986_013635</name>
</gene>
<feature type="region of interest" description="Disordered" evidence="5">
    <location>
        <begin position="1"/>
        <end position="38"/>
    </location>
</feature>
<dbReference type="PANTHER" id="PTHR12455:SF0">
    <property type="entry name" value="NUCLEOLAR COMPLEX PROTEIN 4 HOMOLOG"/>
    <property type="match status" value="1"/>
</dbReference>
<evidence type="ECO:0000256" key="5">
    <source>
        <dbReference type="SAM" id="MobiDB-lite"/>
    </source>
</evidence>
<evidence type="ECO:0000256" key="3">
    <source>
        <dbReference type="ARBA" id="ARBA00022692"/>
    </source>
</evidence>
<dbReference type="InterPro" id="IPR016024">
    <property type="entry name" value="ARM-type_fold"/>
</dbReference>
<evidence type="ECO:0000256" key="4">
    <source>
        <dbReference type="ARBA" id="ARBA00022989"/>
    </source>
</evidence>
<dbReference type="EMBL" id="JAQQWE010000009">
    <property type="protein sequence ID" value="KAK7941248.1"/>
    <property type="molecule type" value="Genomic_DNA"/>
</dbReference>
<evidence type="ECO:0000259" key="6">
    <source>
        <dbReference type="Pfam" id="PF03914"/>
    </source>
</evidence>
<dbReference type="PANTHER" id="PTHR12455">
    <property type="entry name" value="NUCLEOLAR COMPLEX PROTEIN 4"/>
    <property type="match status" value="1"/>
</dbReference>
<dbReference type="SUPFAM" id="SSF48371">
    <property type="entry name" value="ARM repeat"/>
    <property type="match status" value="1"/>
</dbReference>
<comment type="caution">
    <text evidence="7">The sequence shown here is derived from an EMBL/GenBank/DDBJ whole genome shotgun (WGS) entry which is preliminary data.</text>
</comment>
<protein>
    <recommendedName>
        <fullName evidence="6">CCAAT-binding factor domain-containing protein</fullName>
    </recommendedName>
</protein>
<comment type="similarity">
    <text evidence="2">Belongs to the CBF/MAK21 family.</text>
</comment>
<keyword evidence="8" id="KW-1185">Reference proteome</keyword>
<evidence type="ECO:0000256" key="1">
    <source>
        <dbReference type="ARBA" id="ARBA00004232"/>
    </source>
</evidence>
<dbReference type="InterPro" id="IPR027193">
    <property type="entry name" value="Noc4"/>
</dbReference>
<evidence type="ECO:0000313" key="7">
    <source>
        <dbReference type="EMBL" id="KAK7941248.1"/>
    </source>
</evidence>
<dbReference type="Proteomes" id="UP001391051">
    <property type="component" value="Unassembled WGS sequence"/>
</dbReference>
<dbReference type="Pfam" id="PF03914">
    <property type="entry name" value="CBF"/>
    <property type="match status" value="1"/>
</dbReference>
<dbReference type="InterPro" id="IPR005612">
    <property type="entry name" value="CCAAT-binding_factor"/>
</dbReference>
<feature type="domain" description="CCAAT-binding factor" evidence="6">
    <location>
        <begin position="318"/>
        <end position="474"/>
    </location>
</feature>
<organism evidence="7 8">
    <name type="scientific">Apiospora aurea</name>
    <dbReference type="NCBI Taxonomy" id="335848"/>
    <lineage>
        <taxon>Eukaryota</taxon>
        <taxon>Fungi</taxon>
        <taxon>Dikarya</taxon>
        <taxon>Ascomycota</taxon>
        <taxon>Pezizomycotina</taxon>
        <taxon>Sordariomycetes</taxon>
        <taxon>Xylariomycetidae</taxon>
        <taxon>Amphisphaeriales</taxon>
        <taxon>Apiosporaceae</taxon>
        <taxon>Apiospora</taxon>
    </lineage>
</organism>
<comment type="subcellular location">
    <subcellularLocation>
        <location evidence="1">Nucleus membrane</location>
        <topology evidence="1">Multi-pass membrane protein</topology>
    </subcellularLocation>
</comment>
<keyword evidence="3" id="KW-0812">Transmembrane</keyword>
<keyword evidence="4" id="KW-1133">Transmembrane helix</keyword>
<dbReference type="GeneID" id="92082919"/>
<reference evidence="7 8" key="1">
    <citation type="submission" date="2023-01" db="EMBL/GenBank/DDBJ databases">
        <title>Analysis of 21 Apiospora genomes using comparative genomics revels a genus with tremendous synthesis potential of carbohydrate active enzymes and secondary metabolites.</title>
        <authorList>
            <person name="Sorensen T."/>
        </authorList>
    </citation>
    <scope>NUCLEOTIDE SEQUENCE [LARGE SCALE GENOMIC DNA]</scope>
    <source>
        <strain evidence="7 8">CBS 24483</strain>
    </source>
</reference>
<evidence type="ECO:0000313" key="8">
    <source>
        <dbReference type="Proteomes" id="UP001391051"/>
    </source>
</evidence>
<feature type="compositionally biased region" description="Basic residues" evidence="5">
    <location>
        <begin position="11"/>
        <end position="25"/>
    </location>
</feature>
<sequence>MPSKTAEAPLKRKRSKGSEKPKKRARSESGSGSDAEDNAQAEILLLENGILESKKNYNNITRLLDLARNKKDGESSLVATVALCRVFLRLLAQGSMSKKADQSEKETIVIQWLKDRLVDYEGVLIDALAEEDTESTALTLAMRVLKAEGQYRDNKDEYSFPEPFLKDIVHAIIFDGSEDLREEFCEKYLGENCDVRYYAFKAMSEIFGADESNQATRESLFNNAFEMLSFFDEVPSTMEEMGEYYLEKPPKKHPVTILSQQKRLGQVAWLATLRLGPNRDQRKQVLQIMTRSIAPWFTQPEFLADFLTDSYNAGGSISLLALGGIFYLIQHRNLDYPSFYTKLYSLLDSDILHSKHRSRFLRLLDTFLNSTHLPAVLVASFIKRLARLSLNAPPAAIVSIVPLFYNLFRKHPSTTFMMHRVPRTKEEKTLIENEGWNDPFDMAESDPMLTNAIDSCIWELVQHQSHYHPNVATVSKIISEQFTKQTYNLEDFLDHSYGSLLDAELSKQVRKPPVVEFMIPKRIFLPQDPASGVEDNLLTKIWGFE</sequence>
<name>A0ABR1PW42_9PEZI</name>
<evidence type="ECO:0000256" key="2">
    <source>
        <dbReference type="ARBA" id="ARBA00007797"/>
    </source>
</evidence>
<keyword evidence="4" id="KW-0472">Membrane</keyword>
<accession>A0ABR1PW42</accession>
<dbReference type="RefSeq" id="XP_066694000.1">
    <property type="nucleotide sequence ID" value="XM_066849857.1"/>
</dbReference>